<feature type="region of interest" description="Disordered" evidence="6">
    <location>
        <begin position="117"/>
        <end position="380"/>
    </location>
</feature>
<feature type="compositionally biased region" description="Polar residues" evidence="6">
    <location>
        <begin position="337"/>
        <end position="376"/>
    </location>
</feature>
<organism evidence="8 9">
    <name type="scientific">Paralvinella palmiformis</name>
    <dbReference type="NCBI Taxonomy" id="53620"/>
    <lineage>
        <taxon>Eukaryota</taxon>
        <taxon>Metazoa</taxon>
        <taxon>Spiralia</taxon>
        <taxon>Lophotrochozoa</taxon>
        <taxon>Annelida</taxon>
        <taxon>Polychaeta</taxon>
        <taxon>Sedentaria</taxon>
        <taxon>Canalipalpata</taxon>
        <taxon>Terebellida</taxon>
        <taxon>Terebelliformia</taxon>
        <taxon>Alvinellidae</taxon>
        <taxon>Paralvinella</taxon>
    </lineage>
</organism>
<keyword evidence="9" id="KW-1185">Reference proteome</keyword>
<keyword evidence="3 4" id="KW-0413">Isomerase</keyword>
<accession>A0AAD9K1B9</accession>
<feature type="compositionally biased region" description="Polar residues" evidence="6">
    <location>
        <begin position="284"/>
        <end position="310"/>
    </location>
</feature>
<dbReference type="SUPFAM" id="SSF54534">
    <property type="entry name" value="FKBP-like"/>
    <property type="match status" value="1"/>
</dbReference>
<protein>
    <recommendedName>
        <fullName evidence="4">FK506-binding protein</fullName>
        <ecNumber evidence="4">5.2.1.8</ecNumber>
    </recommendedName>
</protein>
<proteinExistence type="inferred from homology"/>
<feature type="compositionally biased region" description="Basic and acidic residues" evidence="6">
    <location>
        <begin position="311"/>
        <end position="321"/>
    </location>
</feature>
<evidence type="ECO:0000256" key="5">
    <source>
        <dbReference type="PROSITE-ProRule" id="PRU00277"/>
    </source>
</evidence>
<evidence type="ECO:0000256" key="1">
    <source>
        <dbReference type="ARBA" id="ARBA00000971"/>
    </source>
</evidence>
<reference evidence="8" key="1">
    <citation type="journal article" date="2023" name="Mol. Biol. Evol.">
        <title>Third-Generation Sequencing Reveals the Adaptive Role of the Epigenome in Three Deep-Sea Polychaetes.</title>
        <authorList>
            <person name="Perez M."/>
            <person name="Aroh O."/>
            <person name="Sun Y."/>
            <person name="Lan Y."/>
            <person name="Juniper S.K."/>
            <person name="Young C.R."/>
            <person name="Angers B."/>
            <person name="Qian P.Y."/>
        </authorList>
    </citation>
    <scope>NUCLEOTIDE SEQUENCE</scope>
    <source>
        <strain evidence="8">P08H-3</strain>
    </source>
</reference>
<dbReference type="Proteomes" id="UP001208570">
    <property type="component" value="Unassembled WGS sequence"/>
</dbReference>
<dbReference type="PROSITE" id="PS50059">
    <property type="entry name" value="FKBP_PPIASE"/>
    <property type="match status" value="1"/>
</dbReference>
<evidence type="ECO:0000256" key="6">
    <source>
        <dbReference type="SAM" id="MobiDB-lite"/>
    </source>
</evidence>
<dbReference type="InterPro" id="IPR041232">
    <property type="entry name" value="NPL"/>
</dbReference>
<feature type="domain" description="PPIase FKBP-type" evidence="7">
    <location>
        <begin position="403"/>
        <end position="489"/>
    </location>
</feature>
<evidence type="ECO:0000259" key="7">
    <source>
        <dbReference type="PROSITE" id="PS50059"/>
    </source>
</evidence>
<dbReference type="PANTHER" id="PTHR43811">
    <property type="entry name" value="FKBP-TYPE PEPTIDYL-PROLYL CIS-TRANS ISOMERASE FKPA"/>
    <property type="match status" value="1"/>
</dbReference>
<dbReference type="AlphaFoldDB" id="A0AAD9K1B9"/>
<dbReference type="EMBL" id="JAODUP010000104">
    <property type="protein sequence ID" value="KAK2162090.1"/>
    <property type="molecule type" value="Genomic_DNA"/>
</dbReference>
<evidence type="ECO:0000256" key="3">
    <source>
        <dbReference type="ARBA" id="ARBA00023235"/>
    </source>
</evidence>
<feature type="compositionally biased region" description="Acidic residues" evidence="6">
    <location>
        <begin position="218"/>
        <end position="240"/>
    </location>
</feature>
<feature type="compositionally biased region" description="Basic residues" evidence="6">
    <location>
        <begin position="171"/>
        <end position="187"/>
    </location>
</feature>
<dbReference type="InterPro" id="IPR001179">
    <property type="entry name" value="PPIase_FKBP_dom"/>
</dbReference>
<dbReference type="GO" id="GO:0000785">
    <property type="term" value="C:chromatin"/>
    <property type="evidence" value="ECO:0007669"/>
    <property type="project" value="TreeGrafter"/>
</dbReference>
<evidence type="ECO:0000256" key="4">
    <source>
        <dbReference type="PIRNR" id="PIRNR001473"/>
    </source>
</evidence>
<feature type="compositionally biased region" description="Basic residues" evidence="6">
    <location>
        <begin position="322"/>
        <end position="334"/>
    </location>
</feature>
<dbReference type="Gene3D" id="2.60.120.340">
    <property type="entry name" value="Nucleoplasmin core domain"/>
    <property type="match status" value="1"/>
</dbReference>
<dbReference type="Gene3D" id="3.10.50.40">
    <property type="match status" value="1"/>
</dbReference>
<sequence length="489" mass="53694">MAVVQGQKIRCPTCGFSLQGSVTLDGDGKRYSQVVERSFHISMAALETTGRKAEGKADSYISVMIQHDKAEFLLCTLRHGHLLQQPLDLNFTEGEEVTFFLNGKGVVHLTGYLVEENPPEELEYEGMTSSEEQESDEYSSEEGPPQLIRRAVIAKDDEESDEDEEATPAKAGKRKKKDSSTKKITKKAKVEQLIDSDEEDDDFDEDDLDSDDLKFIDSEAEEDSDVDDDDEEMNSEDEEELARMSGSFLQPKAKSKPQQKELSAKKQHSGKEMLSMSGKKQKNKATPSSQKQTPGGQKQHTDSEATPTTTPEHDRSDTSTEKKKKKKKKKKNKNKQGDGQTAAASNNQSQSKPSTPATGQKQTPGGATPASSQKSSRVQKRVLDGGIICEEAKEGHGPPAVPGKMVQVYYTGKLESGKIFDQAIGGKPFKFKLGKNEVIKGWDIGIRGMKVGGKRKLTVPARMAYGKEKVGNIPPNSTLVFDVELKAVS</sequence>
<evidence type="ECO:0000313" key="8">
    <source>
        <dbReference type="EMBL" id="KAK2162090.1"/>
    </source>
</evidence>
<dbReference type="GO" id="GO:0003755">
    <property type="term" value="F:peptidyl-prolyl cis-trans isomerase activity"/>
    <property type="evidence" value="ECO:0007669"/>
    <property type="project" value="UniProtKB-KW"/>
</dbReference>
<dbReference type="GO" id="GO:0005730">
    <property type="term" value="C:nucleolus"/>
    <property type="evidence" value="ECO:0007669"/>
    <property type="project" value="TreeGrafter"/>
</dbReference>
<dbReference type="EC" id="5.2.1.8" evidence="4"/>
<name>A0AAD9K1B9_9ANNE</name>
<dbReference type="Pfam" id="PF00254">
    <property type="entry name" value="FKBP_C"/>
    <property type="match status" value="1"/>
</dbReference>
<feature type="compositionally biased region" description="Acidic residues" evidence="6">
    <location>
        <begin position="156"/>
        <end position="166"/>
    </location>
</feature>
<dbReference type="InterPro" id="IPR023566">
    <property type="entry name" value="PPIase_Fpr3/Fpr4-like"/>
</dbReference>
<gene>
    <name evidence="8" type="ORF">LSH36_104g03074</name>
</gene>
<comment type="catalytic activity">
    <reaction evidence="1 4 5">
        <text>[protein]-peptidylproline (omega=180) = [protein]-peptidylproline (omega=0)</text>
        <dbReference type="Rhea" id="RHEA:16237"/>
        <dbReference type="Rhea" id="RHEA-COMP:10747"/>
        <dbReference type="Rhea" id="RHEA-COMP:10748"/>
        <dbReference type="ChEBI" id="CHEBI:83833"/>
        <dbReference type="ChEBI" id="CHEBI:83834"/>
        <dbReference type="EC" id="5.2.1.8"/>
    </reaction>
</comment>
<feature type="compositionally biased region" description="Acidic residues" evidence="6">
    <location>
        <begin position="131"/>
        <end position="140"/>
    </location>
</feature>
<dbReference type="PANTHER" id="PTHR43811:SF19">
    <property type="entry name" value="39 KDA FK506-BINDING NUCLEAR PROTEIN"/>
    <property type="match status" value="1"/>
</dbReference>
<comment type="similarity">
    <text evidence="4">Belongs to the FKBP-type PPIase family.</text>
</comment>
<feature type="compositionally biased region" description="Acidic residues" evidence="6">
    <location>
        <begin position="194"/>
        <end position="210"/>
    </location>
</feature>
<dbReference type="InterPro" id="IPR046357">
    <property type="entry name" value="PPIase_dom_sf"/>
</dbReference>
<evidence type="ECO:0000313" key="9">
    <source>
        <dbReference type="Proteomes" id="UP001208570"/>
    </source>
</evidence>
<comment type="caution">
    <text evidence="8">The sequence shown here is derived from an EMBL/GenBank/DDBJ whole genome shotgun (WGS) entry which is preliminary data.</text>
</comment>
<dbReference type="PIRSF" id="PIRSF001473">
    <property type="entry name" value="FK506-bp_FPR3"/>
    <property type="match status" value="1"/>
</dbReference>
<evidence type="ECO:0000256" key="2">
    <source>
        <dbReference type="ARBA" id="ARBA00023110"/>
    </source>
</evidence>
<keyword evidence="2 4" id="KW-0697">Rotamase</keyword>
<dbReference type="Pfam" id="PF17800">
    <property type="entry name" value="NPL"/>
    <property type="match status" value="1"/>
</dbReference>
<dbReference type="FunFam" id="3.10.50.40:FF:000006">
    <property type="entry name" value="Peptidyl-prolyl cis-trans isomerase"/>
    <property type="match status" value="1"/>
</dbReference>